<comment type="caution">
    <text evidence="1">The sequence shown here is derived from an EMBL/GenBank/DDBJ whole genome shotgun (WGS) entry which is preliminary data.</text>
</comment>
<protein>
    <submittedName>
        <fullName evidence="1">Uncharacterized protein</fullName>
    </submittedName>
</protein>
<reference evidence="1 2" key="1">
    <citation type="submission" date="2023-07" db="EMBL/GenBank/DDBJ databases">
        <title>Sequencing the genomes of 1000 actinobacteria strains.</title>
        <authorList>
            <person name="Klenk H.-P."/>
        </authorList>
    </citation>
    <scope>NUCLEOTIDE SEQUENCE [LARGE SCALE GENOMIC DNA]</scope>
    <source>
        <strain evidence="1 2">DSM 45805</strain>
    </source>
</reference>
<accession>A0ABU0ETC3</accession>
<gene>
    <name evidence="1" type="ORF">FB470_002550</name>
</gene>
<organism evidence="1 2">
    <name type="scientific">Amycolatopsis thermophila</name>
    <dbReference type="NCBI Taxonomy" id="206084"/>
    <lineage>
        <taxon>Bacteria</taxon>
        <taxon>Bacillati</taxon>
        <taxon>Actinomycetota</taxon>
        <taxon>Actinomycetes</taxon>
        <taxon>Pseudonocardiales</taxon>
        <taxon>Pseudonocardiaceae</taxon>
        <taxon>Amycolatopsis</taxon>
    </lineage>
</organism>
<keyword evidence="2" id="KW-1185">Reference proteome</keyword>
<dbReference type="EMBL" id="JAUSUT010000001">
    <property type="protein sequence ID" value="MDQ0378556.1"/>
    <property type="molecule type" value="Genomic_DNA"/>
</dbReference>
<dbReference type="Proteomes" id="UP001229651">
    <property type="component" value="Unassembled WGS sequence"/>
</dbReference>
<proteinExistence type="predicted"/>
<evidence type="ECO:0000313" key="2">
    <source>
        <dbReference type="Proteomes" id="UP001229651"/>
    </source>
</evidence>
<evidence type="ECO:0000313" key="1">
    <source>
        <dbReference type="EMBL" id="MDQ0378556.1"/>
    </source>
</evidence>
<sequence length="49" mass="5454">MPEPFALKPDRLASDVQIQIAPRGDGDHGGLPPTIEFWIRAQAPHSYAW</sequence>
<name>A0ABU0ETC3_9PSEU</name>